<name>A0A0H2QY04_9AGAM</name>
<dbReference type="InParanoid" id="A0A0H2QY04"/>
<proteinExistence type="predicted"/>
<dbReference type="AlphaFoldDB" id="A0A0H2QY04"/>
<protein>
    <submittedName>
        <fullName evidence="1">Uncharacterized protein</fullName>
    </submittedName>
</protein>
<organism evidence="1 2">
    <name type="scientific">Schizopora paradoxa</name>
    <dbReference type="NCBI Taxonomy" id="27342"/>
    <lineage>
        <taxon>Eukaryota</taxon>
        <taxon>Fungi</taxon>
        <taxon>Dikarya</taxon>
        <taxon>Basidiomycota</taxon>
        <taxon>Agaricomycotina</taxon>
        <taxon>Agaricomycetes</taxon>
        <taxon>Hymenochaetales</taxon>
        <taxon>Schizoporaceae</taxon>
        <taxon>Schizopora</taxon>
    </lineage>
</organism>
<evidence type="ECO:0000313" key="2">
    <source>
        <dbReference type="Proteomes" id="UP000053477"/>
    </source>
</evidence>
<evidence type="ECO:0000313" key="1">
    <source>
        <dbReference type="EMBL" id="KLO04259.1"/>
    </source>
</evidence>
<accession>A0A0H2QY04</accession>
<dbReference type="Proteomes" id="UP000053477">
    <property type="component" value="Unassembled WGS sequence"/>
</dbReference>
<keyword evidence="2" id="KW-1185">Reference proteome</keyword>
<gene>
    <name evidence="1" type="ORF">SCHPADRAFT_947842</name>
</gene>
<dbReference type="EMBL" id="KQ086624">
    <property type="protein sequence ID" value="KLO04259.1"/>
    <property type="molecule type" value="Genomic_DNA"/>
</dbReference>
<sequence length="157" mass="17731">MDTDDRELSMCAVVEGSRNLGSSQEHLNVRASIYAHGCLLDQSLSRTPSTMQHAYPSLSTDACRRGRSIYTVIAETALCQGRQARSTRIVEGFRNIPSTYLGDLEVLAIDEARQELSKYTVNTYLRGFKTCSRAFDMYRQGVRGLFGHSRWTRNVVR</sequence>
<reference evidence="1 2" key="1">
    <citation type="submission" date="2015-04" db="EMBL/GenBank/DDBJ databases">
        <title>Complete genome sequence of Schizopora paradoxa KUC8140, a cosmopolitan wood degrader in East Asia.</title>
        <authorList>
            <consortium name="DOE Joint Genome Institute"/>
            <person name="Min B."/>
            <person name="Park H."/>
            <person name="Jang Y."/>
            <person name="Kim J.-J."/>
            <person name="Kim K.H."/>
            <person name="Pangilinan J."/>
            <person name="Lipzen A."/>
            <person name="Riley R."/>
            <person name="Grigoriev I.V."/>
            <person name="Spatafora J.W."/>
            <person name="Choi I.-G."/>
        </authorList>
    </citation>
    <scope>NUCLEOTIDE SEQUENCE [LARGE SCALE GENOMIC DNA]</scope>
    <source>
        <strain evidence="1 2">KUC8140</strain>
    </source>
</reference>